<evidence type="ECO:0000256" key="6">
    <source>
        <dbReference type="ARBA" id="ARBA00022970"/>
    </source>
</evidence>
<keyword evidence="2" id="KW-0813">Transport</keyword>
<dbReference type="PROSITE" id="PS50893">
    <property type="entry name" value="ABC_TRANSPORTER_2"/>
    <property type="match status" value="1"/>
</dbReference>
<reference evidence="13 14" key="1">
    <citation type="submission" date="2011-09" db="EMBL/GenBank/DDBJ databases">
        <title>The permanent draft genome of Caldithrix abyssi DSM 13497.</title>
        <authorList>
            <consortium name="US DOE Joint Genome Institute (JGI-PGF)"/>
            <person name="Lucas S."/>
            <person name="Han J."/>
            <person name="Lapidus A."/>
            <person name="Bruce D."/>
            <person name="Goodwin L."/>
            <person name="Pitluck S."/>
            <person name="Peters L."/>
            <person name="Kyrpides N."/>
            <person name="Mavromatis K."/>
            <person name="Ivanova N."/>
            <person name="Mikhailova N."/>
            <person name="Chertkov O."/>
            <person name="Detter J.C."/>
            <person name="Tapia R."/>
            <person name="Han C."/>
            <person name="Land M."/>
            <person name="Hauser L."/>
            <person name="Markowitz V."/>
            <person name="Cheng J.-F."/>
            <person name="Hugenholtz P."/>
            <person name="Woyke T."/>
            <person name="Wu D."/>
            <person name="Spring S."/>
            <person name="Brambilla E."/>
            <person name="Klenk H.-P."/>
            <person name="Eisen J.A."/>
        </authorList>
    </citation>
    <scope>NUCLEOTIDE SEQUENCE [LARGE SCALE GENOMIC DNA]</scope>
    <source>
        <strain evidence="13 14">DSM 13497</strain>
    </source>
</reference>
<dbReference type="InterPro" id="IPR027417">
    <property type="entry name" value="P-loop_NTPase"/>
</dbReference>
<keyword evidence="3" id="KW-1003">Cell membrane</keyword>
<dbReference type="PANTHER" id="PTHR43166:SF25">
    <property type="entry name" value="ARGININE TRANSPORT ATP-BINDING PROTEIN ARTP"/>
    <property type="match status" value="1"/>
</dbReference>
<dbReference type="Gene3D" id="3.40.50.300">
    <property type="entry name" value="P-loop containing nucleotide triphosphate hydrolases"/>
    <property type="match status" value="1"/>
</dbReference>
<dbReference type="HOGENOM" id="CLU_000604_1_22_0"/>
<dbReference type="InterPro" id="IPR003593">
    <property type="entry name" value="AAA+_ATPase"/>
</dbReference>
<dbReference type="RefSeq" id="WP_006927685.1">
    <property type="nucleotide sequence ID" value="NZ_CM001402.1"/>
</dbReference>
<dbReference type="Proteomes" id="UP000004671">
    <property type="component" value="Chromosome"/>
</dbReference>
<keyword evidence="5" id="KW-0067">ATP-binding</keyword>
<comment type="catalytic activity">
    <reaction evidence="11">
        <text>L-arginine(out) + ATP + H2O = L-arginine(in) + ADP + phosphate + H(+)</text>
        <dbReference type="Rhea" id="RHEA:29879"/>
        <dbReference type="ChEBI" id="CHEBI:15377"/>
        <dbReference type="ChEBI" id="CHEBI:15378"/>
        <dbReference type="ChEBI" id="CHEBI:30616"/>
        <dbReference type="ChEBI" id="CHEBI:32682"/>
        <dbReference type="ChEBI" id="CHEBI:43474"/>
        <dbReference type="ChEBI" id="CHEBI:456216"/>
        <dbReference type="EC" id="7.4.2.1"/>
    </reaction>
    <physiologicalReaction direction="left-to-right" evidence="11">
        <dbReference type="Rhea" id="RHEA:29880"/>
    </physiologicalReaction>
</comment>
<evidence type="ECO:0000256" key="7">
    <source>
        <dbReference type="ARBA" id="ARBA00023136"/>
    </source>
</evidence>
<evidence type="ECO:0000256" key="5">
    <source>
        <dbReference type="ARBA" id="ARBA00022840"/>
    </source>
</evidence>
<evidence type="ECO:0000256" key="1">
    <source>
        <dbReference type="ARBA" id="ARBA00004236"/>
    </source>
</evidence>
<evidence type="ECO:0000313" key="14">
    <source>
        <dbReference type="Proteomes" id="UP000004671"/>
    </source>
</evidence>
<feature type="domain" description="ABC transporter" evidence="12">
    <location>
        <begin position="2"/>
        <end position="207"/>
    </location>
</feature>
<dbReference type="PaxDb" id="880073-Calab_1027"/>
<keyword evidence="14" id="KW-1185">Reference proteome</keyword>
<evidence type="ECO:0000256" key="3">
    <source>
        <dbReference type="ARBA" id="ARBA00022475"/>
    </source>
</evidence>
<name>H1XVT4_CALAY</name>
<evidence type="ECO:0000313" key="13">
    <source>
        <dbReference type="EMBL" id="EHO40661.1"/>
    </source>
</evidence>
<dbReference type="EC" id="7.4.2.1" evidence="8"/>
<keyword evidence="6" id="KW-0029">Amino-acid transport</keyword>
<evidence type="ECO:0000256" key="11">
    <source>
        <dbReference type="ARBA" id="ARBA00047796"/>
    </source>
</evidence>
<keyword evidence="4" id="KW-0547">Nucleotide-binding</keyword>
<dbReference type="SUPFAM" id="SSF52540">
    <property type="entry name" value="P-loop containing nucleoside triphosphate hydrolases"/>
    <property type="match status" value="1"/>
</dbReference>
<evidence type="ECO:0000256" key="8">
    <source>
        <dbReference type="ARBA" id="ARBA00038850"/>
    </source>
</evidence>
<keyword evidence="7" id="KW-0472">Membrane</keyword>
<dbReference type="GO" id="GO:0005886">
    <property type="term" value="C:plasma membrane"/>
    <property type="evidence" value="ECO:0007669"/>
    <property type="project" value="UniProtKB-SubCell"/>
</dbReference>
<organism evidence="13 14">
    <name type="scientific">Caldithrix abyssi DSM 13497</name>
    <dbReference type="NCBI Taxonomy" id="880073"/>
    <lineage>
        <taxon>Bacteria</taxon>
        <taxon>Pseudomonadati</taxon>
        <taxon>Calditrichota</taxon>
        <taxon>Calditrichia</taxon>
        <taxon>Calditrichales</taxon>
        <taxon>Calditrichaceae</taxon>
        <taxon>Caldithrix</taxon>
    </lineage>
</organism>
<dbReference type="Pfam" id="PF00005">
    <property type="entry name" value="ABC_tran"/>
    <property type="match status" value="1"/>
</dbReference>
<dbReference type="GO" id="GO:0016887">
    <property type="term" value="F:ATP hydrolysis activity"/>
    <property type="evidence" value="ECO:0007669"/>
    <property type="project" value="InterPro"/>
</dbReference>
<dbReference type="PANTHER" id="PTHR43166">
    <property type="entry name" value="AMINO ACID IMPORT ATP-BINDING PROTEIN"/>
    <property type="match status" value="1"/>
</dbReference>
<dbReference type="SMART" id="SM00382">
    <property type="entry name" value="AAA"/>
    <property type="match status" value="1"/>
</dbReference>
<evidence type="ECO:0000256" key="2">
    <source>
        <dbReference type="ARBA" id="ARBA00022448"/>
    </source>
</evidence>
<dbReference type="InParanoid" id="H1XVT4"/>
<gene>
    <name evidence="13" type="ORF">Calab_1027</name>
</gene>
<dbReference type="InterPro" id="IPR050086">
    <property type="entry name" value="MetN_ABC_transporter-like"/>
</dbReference>
<dbReference type="AlphaFoldDB" id="H1XVT4"/>
<accession>H1XVT4</accession>
<evidence type="ECO:0000259" key="12">
    <source>
        <dbReference type="PROSITE" id="PS50893"/>
    </source>
</evidence>
<sequence length="207" mass="23569">MLKGINISKSFGKKKVLDNINIEINQGKAAIILGPSGCGKTTLLRSLSLLDYPDSGKLIIDDLEYTFPSRNNNIKLPYPRVTVVYQQLFLWPHLTNKENIILAVKGKDYHADFERLVEFLDMHDFINNYPNQSSLGQKQRIAIARALILRPKYILFDEITSSLDIVQIENIIEIINNLKKDNIGIFLITHNMDVANKVGDKKIYLKG</sequence>
<dbReference type="GO" id="GO:0005524">
    <property type="term" value="F:ATP binding"/>
    <property type="evidence" value="ECO:0007669"/>
    <property type="project" value="UniProtKB-KW"/>
</dbReference>
<dbReference type="GO" id="GO:0015426">
    <property type="term" value="F:ATPase-coupled polar amino acid-transporter activity"/>
    <property type="evidence" value="ECO:0007669"/>
    <property type="project" value="UniProtKB-EC"/>
</dbReference>
<evidence type="ECO:0000256" key="10">
    <source>
        <dbReference type="ARBA" id="ARBA00047624"/>
    </source>
</evidence>
<proteinExistence type="predicted"/>
<dbReference type="OrthoDB" id="1550648at2"/>
<dbReference type="EMBL" id="CM001402">
    <property type="protein sequence ID" value="EHO40661.1"/>
    <property type="molecule type" value="Genomic_DNA"/>
</dbReference>
<dbReference type="eggNOG" id="COG1126">
    <property type="taxonomic scope" value="Bacteria"/>
</dbReference>
<protein>
    <recommendedName>
        <fullName evidence="9">Arginine transport ATP-binding protein ArtP</fullName>
        <ecNumber evidence="8">7.4.2.1</ecNumber>
    </recommendedName>
</protein>
<comment type="catalytic activity">
    <reaction evidence="10">
        <text>a polar amino acid(out) + ATP + H2O = a polar amino acid(in) + ADP + phosphate + H(+)</text>
        <dbReference type="Rhea" id="RHEA:14673"/>
        <dbReference type="ChEBI" id="CHEBI:15377"/>
        <dbReference type="ChEBI" id="CHEBI:15378"/>
        <dbReference type="ChEBI" id="CHEBI:30616"/>
        <dbReference type="ChEBI" id="CHEBI:43474"/>
        <dbReference type="ChEBI" id="CHEBI:62031"/>
        <dbReference type="ChEBI" id="CHEBI:456216"/>
        <dbReference type="EC" id="7.4.2.1"/>
    </reaction>
    <physiologicalReaction direction="left-to-right" evidence="10">
        <dbReference type="Rhea" id="RHEA:14674"/>
    </physiologicalReaction>
</comment>
<dbReference type="InterPro" id="IPR003439">
    <property type="entry name" value="ABC_transporter-like_ATP-bd"/>
</dbReference>
<evidence type="ECO:0000256" key="9">
    <source>
        <dbReference type="ARBA" id="ARBA00040096"/>
    </source>
</evidence>
<evidence type="ECO:0000256" key="4">
    <source>
        <dbReference type="ARBA" id="ARBA00022741"/>
    </source>
</evidence>
<comment type="subcellular location">
    <subcellularLocation>
        <location evidence="1">Cell membrane</location>
    </subcellularLocation>
</comment>